<gene>
    <name evidence="1" type="ORF">N657DRAFT_647370</name>
</gene>
<evidence type="ECO:0000313" key="2">
    <source>
        <dbReference type="Proteomes" id="UP001302602"/>
    </source>
</evidence>
<dbReference type="AlphaFoldDB" id="A0AAN6TX84"/>
<organism evidence="1 2">
    <name type="scientific">Parathielavia appendiculata</name>
    <dbReference type="NCBI Taxonomy" id="2587402"/>
    <lineage>
        <taxon>Eukaryota</taxon>
        <taxon>Fungi</taxon>
        <taxon>Dikarya</taxon>
        <taxon>Ascomycota</taxon>
        <taxon>Pezizomycotina</taxon>
        <taxon>Sordariomycetes</taxon>
        <taxon>Sordariomycetidae</taxon>
        <taxon>Sordariales</taxon>
        <taxon>Chaetomiaceae</taxon>
        <taxon>Parathielavia</taxon>
    </lineage>
</organism>
<dbReference type="Proteomes" id="UP001302602">
    <property type="component" value="Unassembled WGS sequence"/>
</dbReference>
<dbReference type="GeneID" id="87830064"/>
<comment type="caution">
    <text evidence="1">The sequence shown here is derived from an EMBL/GenBank/DDBJ whole genome shotgun (WGS) entry which is preliminary data.</text>
</comment>
<accession>A0AAN6TX84</accession>
<sequence length="97" mass="10920">MAAFNGPRWLIGASTATLLPYLRYLLFSHADQQQHRQSSTFTTFQFNHCFDGEQLLPAHISAVIALRVPTVASIQMRQQSDVFLRSTHGPCDEKPFG</sequence>
<evidence type="ECO:0000313" key="1">
    <source>
        <dbReference type="EMBL" id="KAK4121885.1"/>
    </source>
</evidence>
<dbReference type="EMBL" id="MU853232">
    <property type="protein sequence ID" value="KAK4121885.1"/>
    <property type="molecule type" value="Genomic_DNA"/>
</dbReference>
<reference evidence="1" key="2">
    <citation type="submission" date="2023-05" db="EMBL/GenBank/DDBJ databases">
        <authorList>
            <consortium name="Lawrence Berkeley National Laboratory"/>
            <person name="Steindorff A."/>
            <person name="Hensen N."/>
            <person name="Bonometti L."/>
            <person name="Westerberg I."/>
            <person name="Brannstrom I.O."/>
            <person name="Guillou S."/>
            <person name="Cros-Aarteil S."/>
            <person name="Calhoun S."/>
            <person name="Haridas S."/>
            <person name="Kuo A."/>
            <person name="Mondo S."/>
            <person name="Pangilinan J."/>
            <person name="Riley R."/>
            <person name="Labutti K."/>
            <person name="Andreopoulos B."/>
            <person name="Lipzen A."/>
            <person name="Chen C."/>
            <person name="Yanf M."/>
            <person name="Daum C."/>
            <person name="Ng V."/>
            <person name="Clum A."/>
            <person name="Ohm R."/>
            <person name="Martin F."/>
            <person name="Silar P."/>
            <person name="Natvig D."/>
            <person name="Lalanne C."/>
            <person name="Gautier V."/>
            <person name="Ament-Velasquez S.L."/>
            <person name="Kruys A."/>
            <person name="Hutchinson M.I."/>
            <person name="Powell A.J."/>
            <person name="Barry K."/>
            <person name="Miller A.N."/>
            <person name="Grigoriev I.V."/>
            <person name="Debuchy R."/>
            <person name="Gladieux P."/>
            <person name="Thoren M.H."/>
            <person name="Johannesson H."/>
        </authorList>
    </citation>
    <scope>NUCLEOTIDE SEQUENCE</scope>
    <source>
        <strain evidence="1">CBS 731.68</strain>
    </source>
</reference>
<proteinExistence type="predicted"/>
<reference evidence="1" key="1">
    <citation type="journal article" date="2023" name="Mol. Phylogenet. Evol.">
        <title>Genome-scale phylogeny and comparative genomics of the fungal order Sordariales.</title>
        <authorList>
            <person name="Hensen N."/>
            <person name="Bonometti L."/>
            <person name="Westerberg I."/>
            <person name="Brannstrom I.O."/>
            <person name="Guillou S."/>
            <person name="Cros-Aarteil S."/>
            <person name="Calhoun S."/>
            <person name="Haridas S."/>
            <person name="Kuo A."/>
            <person name="Mondo S."/>
            <person name="Pangilinan J."/>
            <person name="Riley R."/>
            <person name="LaButti K."/>
            <person name="Andreopoulos B."/>
            <person name="Lipzen A."/>
            <person name="Chen C."/>
            <person name="Yan M."/>
            <person name="Daum C."/>
            <person name="Ng V."/>
            <person name="Clum A."/>
            <person name="Steindorff A."/>
            <person name="Ohm R.A."/>
            <person name="Martin F."/>
            <person name="Silar P."/>
            <person name="Natvig D.O."/>
            <person name="Lalanne C."/>
            <person name="Gautier V."/>
            <person name="Ament-Velasquez S.L."/>
            <person name="Kruys A."/>
            <person name="Hutchinson M.I."/>
            <person name="Powell A.J."/>
            <person name="Barry K."/>
            <person name="Miller A.N."/>
            <person name="Grigoriev I.V."/>
            <person name="Debuchy R."/>
            <person name="Gladieux P."/>
            <person name="Hiltunen Thoren M."/>
            <person name="Johannesson H."/>
        </authorList>
    </citation>
    <scope>NUCLEOTIDE SEQUENCE</scope>
    <source>
        <strain evidence="1">CBS 731.68</strain>
    </source>
</reference>
<keyword evidence="2" id="KW-1185">Reference proteome</keyword>
<name>A0AAN6TX84_9PEZI</name>
<dbReference type="RefSeq" id="XP_062645656.1">
    <property type="nucleotide sequence ID" value="XM_062793295.1"/>
</dbReference>
<protein>
    <submittedName>
        <fullName evidence="1">Uncharacterized protein</fullName>
    </submittedName>
</protein>